<dbReference type="EMBL" id="CP032125">
    <property type="protein sequence ID" value="AXX96785.1"/>
    <property type="molecule type" value="Genomic_DNA"/>
</dbReference>
<dbReference type="RefSeq" id="WP_118941443.1">
    <property type="nucleotide sequence ID" value="NZ_CP032125.1"/>
</dbReference>
<sequence length="142" mass="16249">MLCEGGQDVCFETPQAAPEWQADVIRKGSNLRETTTDPQTGTTTLHIVDDFGARKDADHVLITDSVARECWVIHPDDPLSARGRTHWCDILQRVNWCLRTETYSHMWADAANFHLSARIEAYEGDRLVFEKDFTETIPRDMI</sequence>
<evidence type="ECO:0000313" key="1">
    <source>
        <dbReference type="EMBL" id="AXX96785.1"/>
    </source>
</evidence>
<protein>
    <submittedName>
        <fullName evidence="1">Uncharacterized protein</fullName>
    </submittedName>
</protein>
<dbReference type="KEGG" id="pamo:BAR1_01855"/>
<dbReference type="Proteomes" id="UP000261704">
    <property type="component" value="Chromosome"/>
</dbReference>
<organism evidence="1 2">
    <name type="scientific">Profundibacter amoris</name>
    <dbReference type="NCBI Taxonomy" id="2171755"/>
    <lineage>
        <taxon>Bacteria</taxon>
        <taxon>Pseudomonadati</taxon>
        <taxon>Pseudomonadota</taxon>
        <taxon>Alphaproteobacteria</taxon>
        <taxon>Rhodobacterales</taxon>
        <taxon>Paracoccaceae</taxon>
        <taxon>Profundibacter</taxon>
    </lineage>
</organism>
<reference evidence="1 2" key="1">
    <citation type="submission" date="2018-09" db="EMBL/GenBank/DDBJ databases">
        <title>Profundibacter amoris BAR1 gen. nov., sp. nov., a new member of the Roseobacter clade isolated at Lokis Castle Vent Field on the Arctic Mid-Oceanic Ridge.</title>
        <authorList>
            <person name="Le Moine Bauer S."/>
            <person name="Sjoeberg A.G."/>
            <person name="L'Haridon S."/>
            <person name="Stokke R."/>
            <person name="Roalkvam I."/>
            <person name="Steen I.H."/>
            <person name="Dahle H."/>
        </authorList>
    </citation>
    <scope>NUCLEOTIDE SEQUENCE [LARGE SCALE GENOMIC DNA]</scope>
    <source>
        <strain evidence="1 2">BAR1</strain>
    </source>
</reference>
<name>A0A347UD57_9RHOB</name>
<dbReference type="AlphaFoldDB" id="A0A347UD57"/>
<gene>
    <name evidence="1" type="ORF">BAR1_01855</name>
</gene>
<proteinExistence type="predicted"/>
<evidence type="ECO:0000313" key="2">
    <source>
        <dbReference type="Proteomes" id="UP000261704"/>
    </source>
</evidence>
<keyword evidence="2" id="KW-1185">Reference proteome</keyword>
<dbReference type="OrthoDB" id="9806163at2"/>
<accession>A0A347UD57</accession>